<proteinExistence type="predicted"/>
<feature type="compositionally biased region" description="Polar residues" evidence="1">
    <location>
        <begin position="1"/>
        <end position="19"/>
    </location>
</feature>
<feature type="region of interest" description="Disordered" evidence="1">
    <location>
        <begin position="53"/>
        <end position="75"/>
    </location>
</feature>
<reference evidence="2 3" key="1">
    <citation type="journal article" date="2019" name="Sci. Rep.">
        <title>Orb-weaving spider Araneus ventricosus genome elucidates the spidroin gene catalogue.</title>
        <authorList>
            <person name="Kono N."/>
            <person name="Nakamura H."/>
            <person name="Ohtoshi R."/>
            <person name="Moran D.A.P."/>
            <person name="Shinohara A."/>
            <person name="Yoshida Y."/>
            <person name="Fujiwara M."/>
            <person name="Mori M."/>
            <person name="Tomita M."/>
            <person name="Arakawa K."/>
        </authorList>
    </citation>
    <scope>NUCLEOTIDE SEQUENCE [LARGE SCALE GENOMIC DNA]</scope>
</reference>
<keyword evidence="3" id="KW-1185">Reference proteome</keyword>
<name>A0A4Y2MEE1_ARAVE</name>
<accession>A0A4Y2MEE1</accession>
<organism evidence="2 3">
    <name type="scientific">Araneus ventricosus</name>
    <name type="common">Orbweaver spider</name>
    <name type="synonym">Epeira ventricosa</name>
    <dbReference type="NCBI Taxonomy" id="182803"/>
    <lineage>
        <taxon>Eukaryota</taxon>
        <taxon>Metazoa</taxon>
        <taxon>Ecdysozoa</taxon>
        <taxon>Arthropoda</taxon>
        <taxon>Chelicerata</taxon>
        <taxon>Arachnida</taxon>
        <taxon>Araneae</taxon>
        <taxon>Araneomorphae</taxon>
        <taxon>Entelegynae</taxon>
        <taxon>Araneoidea</taxon>
        <taxon>Araneidae</taxon>
        <taxon>Araneus</taxon>
    </lineage>
</organism>
<sequence length="92" mass="10073">MPISENSAQQFSAEQNSQPDLHLRCRNVPVQSNRRILHVKLFSSALLSPTKFQQEAPCHSSPSSPSPVSTTTKKPTGYFSVIASCLQVLSAF</sequence>
<dbReference type="AlphaFoldDB" id="A0A4Y2MEE1"/>
<feature type="region of interest" description="Disordered" evidence="1">
    <location>
        <begin position="1"/>
        <end position="22"/>
    </location>
</feature>
<evidence type="ECO:0000313" key="2">
    <source>
        <dbReference type="EMBL" id="GBN25505.1"/>
    </source>
</evidence>
<comment type="caution">
    <text evidence="2">The sequence shown here is derived from an EMBL/GenBank/DDBJ whole genome shotgun (WGS) entry which is preliminary data.</text>
</comment>
<protein>
    <submittedName>
        <fullName evidence="2">Uncharacterized protein</fullName>
    </submittedName>
</protein>
<feature type="compositionally biased region" description="Low complexity" evidence="1">
    <location>
        <begin position="60"/>
        <end position="75"/>
    </location>
</feature>
<evidence type="ECO:0000256" key="1">
    <source>
        <dbReference type="SAM" id="MobiDB-lite"/>
    </source>
</evidence>
<gene>
    <name evidence="2" type="ORF">AVEN_206907_1</name>
</gene>
<dbReference type="Proteomes" id="UP000499080">
    <property type="component" value="Unassembled WGS sequence"/>
</dbReference>
<evidence type="ECO:0000313" key="3">
    <source>
        <dbReference type="Proteomes" id="UP000499080"/>
    </source>
</evidence>
<dbReference type="EMBL" id="BGPR01122919">
    <property type="protein sequence ID" value="GBN25505.1"/>
    <property type="molecule type" value="Genomic_DNA"/>
</dbReference>